<protein>
    <submittedName>
        <fullName evidence="1">Uncharacterized protein</fullName>
    </submittedName>
</protein>
<evidence type="ECO:0000313" key="1">
    <source>
        <dbReference type="EMBL" id="TEB36793.1"/>
    </source>
</evidence>
<comment type="caution">
    <text evidence="1">The sequence shown here is derived from an EMBL/GenBank/DDBJ whole genome shotgun (WGS) entry which is preliminary data.</text>
</comment>
<dbReference type="Proteomes" id="UP000298030">
    <property type="component" value="Unassembled WGS sequence"/>
</dbReference>
<keyword evidence="2" id="KW-1185">Reference proteome</keyword>
<name>A0A4Y7TRI3_COPMI</name>
<organism evidence="1 2">
    <name type="scientific">Coprinellus micaceus</name>
    <name type="common">Glistening ink-cap mushroom</name>
    <name type="synonym">Coprinus micaceus</name>
    <dbReference type="NCBI Taxonomy" id="71717"/>
    <lineage>
        <taxon>Eukaryota</taxon>
        <taxon>Fungi</taxon>
        <taxon>Dikarya</taxon>
        <taxon>Basidiomycota</taxon>
        <taxon>Agaricomycotina</taxon>
        <taxon>Agaricomycetes</taxon>
        <taxon>Agaricomycetidae</taxon>
        <taxon>Agaricales</taxon>
        <taxon>Agaricineae</taxon>
        <taxon>Psathyrellaceae</taxon>
        <taxon>Coprinellus</taxon>
    </lineage>
</organism>
<accession>A0A4Y7TRI3</accession>
<sequence length="145" mass="16635">MIGLLQLRFPCRNMHEDLSLAVCGDRIRWTAGNIPYNGMPACDMLDRSRVRIPKEFEAPNLWVYIEARPRLRRLAQGKSYRCTVESIGRNICSDLEFFSSRGFGRSVLAGSCAGQSIYSLHSWPVVPLQVFESRFTPRWPHLCDN</sequence>
<proteinExistence type="predicted"/>
<reference evidence="1 2" key="1">
    <citation type="journal article" date="2019" name="Nat. Ecol. Evol.">
        <title>Megaphylogeny resolves global patterns of mushroom evolution.</title>
        <authorList>
            <person name="Varga T."/>
            <person name="Krizsan K."/>
            <person name="Foldi C."/>
            <person name="Dima B."/>
            <person name="Sanchez-Garcia M."/>
            <person name="Sanchez-Ramirez S."/>
            <person name="Szollosi G.J."/>
            <person name="Szarkandi J.G."/>
            <person name="Papp V."/>
            <person name="Albert L."/>
            <person name="Andreopoulos W."/>
            <person name="Angelini C."/>
            <person name="Antonin V."/>
            <person name="Barry K.W."/>
            <person name="Bougher N.L."/>
            <person name="Buchanan P."/>
            <person name="Buyck B."/>
            <person name="Bense V."/>
            <person name="Catcheside P."/>
            <person name="Chovatia M."/>
            <person name="Cooper J."/>
            <person name="Damon W."/>
            <person name="Desjardin D."/>
            <person name="Finy P."/>
            <person name="Geml J."/>
            <person name="Haridas S."/>
            <person name="Hughes K."/>
            <person name="Justo A."/>
            <person name="Karasinski D."/>
            <person name="Kautmanova I."/>
            <person name="Kiss B."/>
            <person name="Kocsube S."/>
            <person name="Kotiranta H."/>
            <person name="LaButti K.M."/>
            <person name="Lechner B.E."/>
            <person name="Liimatainen K."/>
            <person name="Lipzen A."/>
            <person name="Lukacs Z."/>
            <person name="Mihaltcheva S."/>
            <person name="Morgado L.N."/>
            <person name="Niskanen T."/>
            <person name="Noordeloos M.E."/>
            <person name="Ohm R.A."/>
            <person name="Ortiz-Santana B."/>
            <person name="Ovrebo C."/>
            <person name="Racz N."/>
            <person name="Riley R."/>
            <person name="Savchenko A."/>
            <person name="Shiryaev A."/>
            <person name="Soop K."/>
            <person name="Spirin V."/>
            <person name="Szebenyi C."/>
            <person name="Tomsovsky M."/>
            <person name="Tulloss R.E."/>
            <person name="Uehling J."/>
            <person name="Grigoriev I.V."/>
            <person name="Vagvolgyi C."/>
            <person name="Papp T."/>
            <person name="Martin F.M."/>
            <person name="Miettinen O."/>
            <person name="Hibbett D.S."/>
            <person name="Nagy L.G."/>
        </authorList>
    </citation>
    <scope>NUCLEOTIDE SEQUENCE [LARGE SCALE GENOMIC DNA]</scope>
    <source>
        <strain evidence="1 2">FP101781</strain>
    </source>
</reference>
<gene>
    <name evidence="1" type="ORF">FA13DRAFT_1085141</name>
</gene>
<dbReference type="EMBL" id="QPFP01000005">
    <property type="protein sequence ID" value="TEB36793.1"/>
    <property type="molecule type" value="Genomic_DNA"/>
</dbReference>
<dbReference type="AlphaFoldDB" id="A0A4Y7TRI3"/>
<evidence type="ECO:0000313" key="2">
    <source>
        <dbReference type="Proteomes" id="UP000298030"/>
    </source>
</evidence>